<dbReference type="Proteomes" id="UP000236311">
    <property type="component" value="Unassembled WGS sequence"/>
</dbReference>
<gene>
    <name evidence="1" type="ORF">AMURIS_00170</name>
</gene>
<reference evidence="1 2" key="1">
    <citation type="submission" date="2018-01" db="EMBL/GenBank/DDBJ databases">
        <authorList>
            <person name="Gaut B.S."/>
            <person name="Morton B.R."/>
            <person name="Clegg M.T."/>
            <person name="Duvall M.R."/>
        </authorList>
    </citation>
    <scope>NUCLEOTIDE SEQUENCE [LARGE SCALE GENOMIC DNA]</scope>
    <source>
        <strain evidence="1">GP69</strain>
    </source>
</reference>
<evidence type="ECO:0008006" key="3">
    <source>
        <dbReference type="Google" id="ProtNLM"/>
    </source>
</evidence>
<protein>
    <recommendedName>
        <fullName evidence="3">AlgX/AlgJ SGNH hydrolase-like domain-containing protein</fullName>
    </recommendedName>
</protein>
<dbReference type="EMBL" id="OFSM01000001">
    <property type="protein sequence ID" value="SOY27466.1"/>
    <property type="molecule type" value="Genomic_DNA"/>
</dbReference>
<dbReference type="AlphaFoldDB" id="A0A2K4ZAH4"/>
<name>A0A2K4ZAH4_9FIRM</name>
<dbReference type="Pfam" id="PF14286">
    <property type="entry name" value="DHHW"/>
    <property type="match status" value="1"/>
</dbReference>
<sequence>MNEKKSSILTIVFLSSVILIFMLADLIQGDRLFSETENKMLASRPKFSWDALFRGKYTEDYEKYLTDQFVGREKWITIKTCTDIALGRQEINGVYLGTDDYLIERHLPETYSLVQEIKKISLLEKLVQAWDADVMLVPTADNILTDKLPANAPCYDQVSFLERVEQQVGAGHYVDVYTVLRQHAEEEIYYRTDHHWTTLGAFYGYQAWAEKRGESEGKYDPAVMETATEDFLGTLHSKVNLNVRPDVIRYFPETVSRPLKVTYDLKTVRESCYEESYLETKNKYGFFLDDNHGIVEIETDYHNGKTLFVIKDSYANCFIPLLIPDYEKIYVMDLRYFNGRLFQFMKSCEPEEGMDVLVLYNCIHFLENFTYLE</sequence>
<dbReference type="InterPro" id="IPR025945">
    <property type="entry name" value="DHHW"/>
</dbReference>
<evidence type="ECO:0000313" key="1">
    <source>
        <dbReference type="EMBL" id="SOY27466.1"/>
    </source>
</evidence>
<dbReference type="OrthoDB" id="175771at2"/>
<organism evidence="1 2">
    <name type="scientific">Acetatifactor muris</name>
    <dbReference type="NCBI Taxonomy" id="879566"/>
    <lineage>
        <taxon>Bacteria</taxon>
        <taxon>Bacillati</taxon>
        <taxon>Bacillota</taxon>
        <taxon>Clostridia</taxon>
        <taxon>Lachnospirales</taxon>
        <taxon>Lachnospiraceae</taxon>
        <taxon>Acetatifactor</taxon>
    </lineage>
</organism>
<dbReference type="RefSeq" id="WP_103237594.1">
    <property type="nucleotide sequence ID" value="NZ_CANRXC010000054.1"/>
</dbReference>
<keyword evidence="2" id="KW-1185">Reference proteome</keyword>
<evidence type="ECO:0000313" key="2">
    <source>
        <dbReference type="Proteomes" id="UP000236311"/>
    </source>
</evidence>
<proteinExistence type="predicted"/>
<accession>A0A2K4ZAH4</accession>